<evidence type="ECO:0000313" key="3">
    <source>
        <dbReference type="EMBL" id="CAF5012164.1"/>
    </source>
</evidence>
<protein>
    <submittedName>
        <fullName evidence="2">Uncharacterized protein</fullName>
    </submittedName>
</protein>
<proteinExistence type="predicted"/>
<dbReference type="Proteomes" id="UP000676336">
    <property type="component" value="Unassembled WGS sequence"/>
</dbReference>
<feature type="region of interest" description="Disordered" evidence="1">
    <location>
        <begin position="17"/>
        <end position="49"/>
    </location>
</feature>
<dbReference type="EMBL" id="CAJNRE010008847">
    <property type="protein sequence ID" value="CAF2076509.1"/>
    <property type="molecule type" value="Genomic_DNA"/>
</dbReference>
<organism evidence="2 4">
    <name type="scientific">Rotaria magnacalcarata</name>
    <dbReference type="NCBI Taxonomy" id="392030"/>
    <lineage>
        <taxon>Eukaryota</taxon>
        <taxon>Metazoa</taxon>
        <taxon>Spiralia</taxon>
        <taxon>Gnathifera</taxon>
        <taxon>Rotifera</taxon>
        <taxon>Eurotatoria</taxon>
        <taxon>Bdelloidea</taxon>
        <taxon>Philodinida</taxon>
        <taxon>Philodinidae</taxon>
        <taxon>Rotaria</taxon>
    </lineage>
</organism>
<comment type="caution">
    <text evidence="2">The sequence shown here is derived from an EMBL/GenBank/DDBJ whole genome shotgun (WGS) entry which is preliminary data.</text>
</comment>
<dbReference type="EMBL" id="CAJOBI010208607">
    <property type="protein sequence ID" value="CAF5012164.1"/>
    <property type="molecule type" value="Genomic_DNA"/>
</dbReference>
<feature type="compositionally biased region" description="Acidic residues" evidence="1">
    <location>
        <begin position="31"/>
        <end position="43"/>
    </location>
</feature>
<evidence type="ECO:0000313" key="4">
    <source>
        <dbReference type="Proteomes" id="UP000663824"/>
    </source>
</evidence>
<gene>
    <name evidence="2" type="ORF">MBJ925_LOCUS17673</name>
    <name evidence="3" type="ORF">SMN809_LOCUS57245</name>
</gene>
<evidence type="ECO:0000256" key="1">
    <source>
        <dbReference type="SAM" id="MobiDB-lite"/>
    </source>
</evidence>
<sequence>NKKFIFLFFKSTENQLATDTAQPTANKEDDSTSSDSDDDDDDDALKRTPTFFATTSSMSEFEAHASDQLLHTLDDVSAT</sequence>
<feature type="non-terminal residue" evidence="2">
    <location>
        <position position="79"/>
    </location>
</feature>
<feature type="non-terminal residue" evidence="2">
    <location>
        <position position="1"/>
    </location>
</feature>
<dbReference type="Proteomes" id="UP000663824">
    <property type="component" value="Unassembled WGS sequence"/>
</dbReference>
<evidence type="ECO:0000313" key="2">
    <source>
        <dbReference type="EMBL" id="CAF2076509.1"/>
    </source>
</evidence>
<name>A0A816RK51_9BILA</name>
<reference evidence="2" key="1">
    <citation type="submission" date="2021-02" db="EMBL/GenBank/DDBJ databases">
        <authorList>
            <person name="Nowell W R."/>
        </authorList>
    </citation>
    <scope>NUCLEOTIDE SEQUENCE</scope>
</reference>
<accession>A0A816RK51</accession>
<dbReference type="AlphaFoldDB" id="A0A816RK51"/>